<protein>
    <submittedName>
        <fullName evidence="2">Uncharacterized protein</fullName>
    </submittedName>
</protein>
<evidence type="ECO:0000313" key="2">
    <source>
        <dbReference type="WBParaSite" id="nRc.2.0.1.t47878-RA"/>
    </source>
</evidence>
<reference evidence="2" key="1">
    <citation type="submission" date="2022-11" db="UniProtKB">
        <authorList>
            <consortium name="WormBaseParasite"/>
        </authorList>
    </citation>
    <scope>IDENTIFICATION</scope>
</reference>
<keyword evidence="1" id="KW-1185">Reference proteome</keyword>
<dbReference type="Proteomes" id="UP000887565">
    <property type="component" value="Unplaced"/>
</dbReference>
<evidence type="ECO:0000313" key="1">
    <source>
        <dbReference type="Proteomes" id="UP000887565"/>
    </source>
</evidence>
<organism evidence="1 2">
    <name type="scientific">Romanomermis culicivorax</name>
    <name type="common">Nematode worm</name>
    <dbReference type="NCBI Taxonomy" id="13658"/>
    <lineage>
        <taxon>Eukaryota</taxon>
        <taxon>Metazoa</taxon>
        <taxon>Ecdysozoa</taxon>
        <taxon>Nematoda</taxon>
        <taxon>Enoplea</taxon>
        <taxon>Dorylaimia</taxon>
        <taxon>Mermithida</taxon>
        <taxon>Mermithoidea</taxon>
        <taxon>Mermithidae</taxon>
        <taxon>Romanomermis</taxon>
    </lineage>
</organism>
<dbReference type="AlphaFoldDB" id="A0A915LC04"/>
<name>A0A915LC04_ROMCU</name>
<sequence>MKLQHFLIIFLIAVYQTTLIIGVGSAAKAELIGNTFSKCDHLRNDM</sequence>
<proteinExistence type="predicted"/>
<accession>A0A915LC04</accession>
<dbReference type="WBParaSite" id="nRc.2.0.1.t47878-RA">
    <property type="protein sequence ID" value="nRc.2.0.1.t47878-RA"/>
    <property type="gene ID" value="nRc.2.0.1.g47878"/>
</dbReference>